<feature type="transmembrane region" description="Helical" evidence="1">
    <location>
        <begin position="184"/>
        <end position="208"/>
    </location>
</feature>
<reference evidence="3" key="1">
    <citation type="submission" date="2022-07" db="EMBL/GenBank/DDBJ databases">
        <title>Phylogenomic reconstructions and comparative analyses of Kickxellomycotina fungi.</title>
        <authorList>
            <person name="Reynolds N.K."/>
            <person name="Stajich J.E."/>
            <person name="Barry K."/>
            <person name="Grigoriev I.V."/>
            <person name="Crous P."/>
            <person name="Smith M.E."/>
        </authorList>
    </citation>
    <scope>NUCLEOTIDE SEQUENCE</scope>
    <source>
        <strain evidence="3">BCRC 34381</strain>
    </source>
</reference>
<dbReference type="EMBL" id="JANBOI010000012">
    <property type="protein sequence ID" value="KAJ1735763.1"/>
    <property type="molecule type" value="Genomic_DNA"/>
</dbReference>
<accession>A0A9W7YJS1</accession>
<evidence type="ECO:0000256" key="1">
    <source>
        <dbReference type="SAM" id="Phobius"/>
    </source>
</evidence>
<keyword evidence="1" id="KW-0472">Membrane</keyword>
<feature type="chain" id="PRO_5040855458" evidence="2">
    <location>
        <begin position="18"/>
        <end position="269"/>
    </location>
</feature>
<keyword evidence="1" id="KW-0812">Transmembrane</keyword>
<feature type="transmembrane region" description="Helical" evidence="1">
    <location>
        <begin position="215"/>
        <end position="235"/>
    </location>
</feature>
<feature type="signal peptide" evidence="2">
    <location>
        <begin position="1"/>
        <end position="17"/>
    </location>
</feature>
<dbReference type="Proteomes" id="UP001143981">
    <property type="component" value="Unassembled WGS sequence"/>
</dbReference>
<organism evidence="3 4">
    <name type="scientific">Coemansia biformis</name>
    <dbReference type="NCBI Taxonomy" id="1286918"/>
    <lineage>
        <taxon>Eukaryota</taxon>
        <taxon>Fungi</taxon>
        <taxon>Fungi incertae sedis</taxon>
        <taxon>Zoopagomycota</taxon>
        <taxon>Kickxellomycotina</taxon>
        <taxon>Kickxellomycetes</taxon>
        <taxon>Kickxellales</taxon>
        <taxon>Kickxellaceae</taxon>
        <taxon>Coemansia</taxon>
    </lineage>
</organism>
<dbReference type="OrthoDB" id="5571248at2759"/>
<keyword evidence="2" id="KW-0732">Signal</keyword>
<dbReference type="AlphaFoldDB" id="A0A9W7YJS1"/>
<feature type="transmembrane region" description="Helical" evidence="1">
    <location>
        <begin position="247"/>
        <end position="268"/>
    </location>
</feature>
<comment type="caution">
    <text evidence="3">The sequence shown here is derived from an EMBL/GenBank/DDBJ whole genome shotgun (WGS) entry which is preliminary data.</text>
</comment>
<sequence>MLSVLLSIAARLPGTTAEIRWGGQSLAGFRAFQCLAGADDGYYVTMHVRLEDNCAVNADSIAQAARSRADVAAVVVWEEAVAAGCFSFAQVTRRLVAASATANVSIRAAVFGSAVSAEGVPFGSPIVEPYDDLQSAGAGLLVMLTASSAAHSLARGQPGYVFLRSEPGPWNGLVDTAGFRGHKYLFLAISILLILYTFWEIGLMLCALTVWNWRMLMYLSAIGYLVVFTLLQPYSMNSRAAVMTIHISWIVGYVSLTLFIVAWGAMLCR</sequence>
<keyword evidence="1" id="KW-1133">Transmembrane helix</keyword>
<evidence type="ECO:0000313" key="4">
    <source>
        <dbReference type="Proteomes" id="UP001143981"/>
    </source>
</evidence>
<evidence type="ECO:0000313" key="3">
    <source>
        <dbReference type="EMBL" id="KAJ1735763.1"/>
    </source>
</evidence>
<gene>
    <name evidence="3" type="ORF">LPJ61_000360</name>
</gene>
<name>A0A9W7YJS1_9FUNG</name>
<keyword evidence="4" id="KW-1185">Reference proteome</keyword>
<proteinExistence type="predicted"/>
<evidence type="ECO:0000256" key="2">
    <source>
        <dbReference type="SAM" id="SignalP"/>
    </source>
</evidence>
<protein>
    <submittedName>
        <fullName evidence="3">Uncharacterized protein</fullName>
    </submittedName>
</protein>